<organism evidence="1 2">
    <name type="scientific">Vermiconidia calcicola</name>
    <dbReference type="NCBI Taxonomy" id="1690605"/>
    <lineage>
        <taxon>Eukaryota</taxon>
        <taxon>Fungi</taxon>
        <taxon>Dikarya</taxon>
        <taxon>Ascomycota</taxon>
        <taxon>Pezizomycotina</taxon>
        <taxon>Dothideomycetes</taxon>
        <taxon>Dothideomycetidae</taxon>
        <taxon>Mycosphaerellales</taxon>
        <taxon>Extremaceae</taxon>
        <taxon>Vermiconidia</taxon>
    </lineage>
</organism>
<accession>A0ACC3NAG8</accession>
<gene>
    <name evidence="1" type="ORF">LTR37_009151</name>
</gene>
<name>A0ACC3NAG8_9PEZI</name>
<keyword evidence="2" id="KW-1185">Reference proteome</keyword>
<protein>
    <submittedName>
        <fullName evidence="1">Uncharacterized protein</fullName>
    </submittedName>
</protein>
<evidence type="ECO:0000313" key="2">
    <source>
        <dbReference type="Proteomes" id="UP001281147"/>
    </source>
</evidence>
<reference evidence="1" key="1">
    <citation type="submission" date="2023-07" db="EMBL/GenBank/DDBJ databases">
        <title>Black Yeasts Isolated from many extreme environments.</title>
        <authorList>
            <person name="Coleine C."/>
            <person name="Stajich J.E."/>
            <person name="Selbmann L."/>
        </authorList>
    </citation>
    <scope>NUCLEOTIDE SEQUENCE</scope>
    <source>
        <strain evidence="1">CCFEE 5714</strain>
    </source>
</reference>
<evidence type="ECO:0000313" key="1">
    <source>
        <dbReference type="EMBL" id="KAK3712289.1"/>
    </source>
</evidence>
<dbReference type="Proteomes" id="UP001281147">
    <property type="component" value="Unassembled WGS sequence"/>
</dbReference>
<comment type="caution">
    <text evidence="1">The sequence shown here is derived from an EMBL/GenBank/DDBJ whole genome shotgun (WGS) entry which is preliminary data.</text>
</comment>
<dbReference type="EMBL" id="JAUTXU010000070">
    <property type="protein sequence ID" value="KAK3712289.1"/>
    <property type="molecule type" value="Genomic_DNA"/>
</dbReference>
<proteinExistence type="predicted"/>
<sequence>MATDSTARIEETGVVGSLLARSSQTEALQSTAEQRKPLLEQQYCELLERRIADLEKLLTKPVPKTDSDDGVSNAGGDDSGDFDSKSVAAEAVFLIHSGSLISLTERAICQGYITYRTDKVRWNRAKLDWDNTAKDKVKPEPEALTNKKVNLFRSFMGDNDINTQDVLIETPALKRPLLSLCQRHFPWSDEEDVPIVIDNPFKELVWAWDLFTDACLPRDDDEEEMKQAREDLKGLMTHVRQSRMEPYFRSRDSATGTKTIKFEYLWTLFPPDARSRLDTAPIRHDWPETQILFRYGLPCIRWEGTRFEVYEYAFQITKFKGERAIDALDVFPTSFLGRAEGSQDDANLRKLLLARGRTFWHLSTAEGKNLQCSYNGTAVADATGVVTLKTGRDEDVGSNATHDTSGTSHTTSKPIGVRGRVIVDNFAFLRSAMNVRRYIYSDPPLGKKTAELVDEATTCTCPTCRDSPTQRWLRQRLNLRTLAEQCAAFVQDPNRLLLCPPRVLGYALDQRLWAQFLIKDLKQINSDSKSVERKHFDDELQLDERYKELLRAFINQHESFGKRDFEGGGNKQAKSLDVIEGKGRGLAILLHGPPGVGKTLTAETIALATGRPLLTVSVAEIGVDAQNAESKLSPLFQDAQRWEAVLLIDEADVFLEARTSTDNHNRNALVSVLLRCLEYYEGIIILTTNRIKSIDMAVQSRMHLAIQYKELDPKQKLNIFQNFLDKIPNSEIESRGGLYSKLNKLCKHSINGRQIRNVVSSAQALANSKDMRLGLDHLEEVHEMTREFVESLRDVANYARGMNEL</sequence>